<gene>
    <name evidence="2" type="ORF">EUGRSUZ_C02392</name>
</gene>
<dbReference type="EMBL" id="KK198755">
    <property type="protein sequence ID" value="KCW81018.1"/>
    <property type="molecule type" value="Genomic_DNA"/>
</dbReference>
<dbReference type="eggNOG" id="ENOG502SBMT">
    <property type="taxonomic scope" value="Eukaryota"/>
</dbReference>
<dbReference type="Gramene" id="KCW81018">
    <property type="protein sequence ID" value="KCW81018"/>
    <property type="gene ID" value="EUGRSUZ_C02392"/>
</dbReference>
<accession>A0A059CRC8</accession>
<dbReference type="AlphaFoldDB" id="A0A059CRC8"/>
<organism evidence="2">
    <name type="scientific">Eucalyptus grandis</name>
    <name type="common">Flooded gum</name>
    <dbReference type="NCBI Taxonomy" id="71139"/>
    <lineage>
        <taxon>Eukaryota</taxon>
        <taxon>Viridiplantae</taxon>
        <taxon>Streptophyta</taxon>
        <taxon>Embryophyta</taxon>
        <taxon>Tracheophyta</taxon>
        <taxon>Spermatophyta</taxon>
        <taxon>Magnoliopsida</taxon>
        <taxon>eudicotyledons</taxon>
        <taxon>Gunneridae</taxon>
        <taxon>Pentapetalae</taxon>
        <taxon>rosids</taxon>
        <taxon>malvids</taxon>
        <taxon>Myrtales</taxon>
        <taxon>Myrtaceae</taxon>
        <taxon>Myrtoideae</taxon>
        <taxon>Eucalypteae</taxon>
        <taxon>Eucalyptus</taxon>
    </lineage>
</organism>
<sequence length="253" mass="27706">MAGYSSDDGDYYSDGVWGEEDGGWGEEDGGGYYVDDHSAQQEFSDEDNISESCEGTGREDNHEEQDDDEGFHVENEGTESVELDDQPGHQVGGYGMPGNVIVNPGQDGPQQTMTGSIGKQSGVNRGRHPVTSYEWSLRTRHQDKQTGDYARATVKQTFASGDTIKERSKGRVGFKDEYEQSTTITIGDKGGYSEYRVEKRLRTVEYGKSSGKGSGDSSSSGYQQEELRIIMTSSGPLLYLVMFEDSTALSSDV</sequence>
<feature type="compositionally biased region" description="Acidic residues" evidence="1">
    <location>
        <begin position="7"/>
        <end position="29"/>
    </location>
</feature>
<name>A0A059CRC8_EUCGR</name>
<protein>
    <submittedName>
        <fullName evidence="2">Uncharacterized protein</fullName>
    </submittedName>
</protein>
<feature type="compositionally biased region" description="Polar residues" evidence="1">
    <location>
        <begin position="108"/>
        <end position="123"/>
    </location>
</feature>
<feature type="compositionally biased region" description="Acidic residues" evidence="1">
    <location>
        <begin position="76"/>
        <end position="85"/>
    </location>
</feature>
<evidence type="ECO:0000256" key="1">
    <source>
        <dbReference type="SAM" id="MobiDB-lite"/>
    </source>
</evidence>
<proteinExistence type="predicted"/>
<feature type="region of interest" description="Disordered" evidence="1">
    <location>
        <begin position="1"/>
        <end position="149"/>
    </location>
</feature>
<reference evidence="2" key="1">
    <citation type="submission" date="2013-07" db="EMBL/GenBank/DDBJ databases">
        <title>The genome of Eucalyptus grandis.</title>
        <authorList>
            <person name="Schmutz J."/>
            <person name="Hayes R."/>
            <person name="Myburg A."/>
            <person name="Tuskan G."/>
            <person name="Grattapaglia D."/>
            <person name="Rokhsar D.S."/>
        </authorList>
    </citation>
    <scope>NUCLEOTIDE SEQUENCE</scope>
    <source>
        <tissue evidence="2">Leaf extractions</tissue>
    </source>
</reference>
<evidence type="ECO:0000313" key="2">
    <source>
        <dbReference type="EMBL" id="KCW81018.1"/>
    </source>
</evidence>
<dbReference type="InParanoid" id="A0A059CRC8"/>